<keyword evidence="6" id="KW-1185">Reference proteome</keyword>
<accession>A0A9W8I243</accession>
<organism evidence="5 6">
    <name type="scientific">Coemansia brasiliensis</name>
    <dbReference type="NCBI Taxonomy" id="2650707"/>
    <lineage>
        <taxon>Eukaryota</taxon>
        <taxon>Fungi</taxon>
        <taxon>Fungi incertae sedis</taxon>
        <taxon>Zoopagomycota</taxon>
        <taxon>Kickxellomycotina</taxon>
        <taxon>Kickxellomycetes</taxon>
        <taxon>Kickxellales</taxon>
        <taxon>Kickxellaceae</taxon>
        <taxon>Coemansia</taxon>
    </lineage>
</organism>
<feature type="compositionally biased region" description="Basic and acidic residues" evidence="1">
    <location>
        <begin position="593"/>
        <end position="605"/>
    </location>
</feature>
<evidence type="ECO:0000313" key="5">
    <source>
        <dbReference type="EMBL" id="KAJ2844372.1"/>
    </source>
</evidence>
<evidence type="ECO:0000259" key="3">
    <source>
        <dbReference type="Pfam" id="PF21223"/>
    </source>
</evidence>
<dbReference type="AlphaFoldDB" id="A0A9W8I243"/>
<evidence type="ECO:0000256" key="1">
    <source>
        <dbReference type="SAM" id="MobiDB-lite"/>
    </source>
</evidence>
<dbReference type="Gene3D" id="1.25.40.710">
    <property type="match status" value="1"/>
</dbReference>
<dbReference type="Gene3D" id="2.60.40.3170">
    <property type="match status" value="1"/>
</dbReference>
<dbReference type="Pfam" id="PF21316">
    <property type="entry name" value="TPPII_GBD"/>
    <property type="match status" value="1"/>
</dbReference>
<dbReference type="Pfam" id="PF21223">
    <property type="entry name" value="TPPII_Ig-like-1"/>
    <property type="match status" value="1"/>
</dbReference>
<dbReference type="InterPro" id="IPR048384">
    <property type="entry name" value="TPPII_GBD"/>
</dbReference>
<dbReference type="EMBL" id="JANBUW010001101">
    <property type="protein sequence ID" value="KAJ2844372.1"/>
    <property type="molecule type" value="Genomic_DNA"/>
</dbReference>
<feature type="domain" description="Tripeptidyl-peptidase II galactose-binding" evidence="4">
    <location>
        <begin position="95"/>
        <end position="196"/>
    </location>
</feature>
<evidence type="ECO:0000259" key="2">
    <source>
        <dbReference type="Pfam" id="PF12580"/>
    </source>
</evidence>
<dbReference type="InterPro" id="IPR048383">
    <property type="entry name" value="TPPII_Ig-like-1"/>
</dbReference>
<dbReference type="InterPro" id="IPR046939">
    <property type="entry name" value="TPPII_C_sf"/>
</dbReference>
<feature type="non-terminal residue" evidence="5">
    <location>
        <position position="664"/>
    </location>
</feature>
<feature type="region of interest" description="Disordered" evidence="1">
    <location>
        <begin position="588"/>
        <end position="607"/>
    </location>
</feature>
<feature type="domain" description="Tripeptidyl-peptidase II first Ig-like" evidence="3">
    <location>
        <begin position="2"/>
        <end position="76"/>
    </location>
</feature>
<feature type="non-terminal residue" evidence="5">
    <location>
        <position position="1"/>
    </location>
</feature>
<dbReference type="InterPro" id="IPR022229">
    <property type="entry name" value="TPPII_Ig-like-2"/>
</dbReference>
<dbReference type="OrthoDB" id="10256524at2759"/>
<dbReference type="Pfam" id="PF12580">
    <property type="entry name" value="TPPII"/>
    <property type="match status" value="1"/>
</dbReference>
<reference evidence="5" key="1">
    <citation type="submission" date="2022-07" db="EMBL/GenBank/DDBJ databases">
        <title>Phylogenomic reconstructions and comparative analyses of Kickxellomycotina fungi.</title>
        <authorList>
            <person name="Reynolds N.K."/>
            <person name="Stajich J.E."/>
            <person name="Barry K."/>
            <person name="Grigoriev I.V."/>
            <person name="Crous P."/>
            <person name="Smith M.E."/>
        </authorList>
    </citation>
    <scope>NUCLEOTIDE SEQUENCE</scope>
    <source>
        <strain evidence="5">NRRL 1566</strain>
    </source>
</reference>
<sequence>QENELKFDFEQRVLLVPSVSWVQVPNALYVSSIGNTFTARVDPTQLEPGRLHTAAIDAYDSGCVDRGPIFSVPITVTKPLTVDASACVELGTIRFRPADIARHFIGVPAGATCAEITMEADNSISQAVAPSLIYLHCLQLAPESRFRKHWLLQRVSIGHKTFGSGGSTSPTKHRSVMPVAGGVTLEVCLAQYWNQLDMHDVKVTVKFNGLVPVSSGGSAFANTSSVLEPGLMLNGNHLVARTEVMSLVRPEYFVKPSASLDRFQRALRPNKATIFPLSAERDTHLLTGTAIQCLELEYRLDTSKDKTYVRFFMPAVDTQIYEAWADNFALSVFDANKRRVATQINYTSSLELPRQGEYLIRAHIRHRSAKDLEALKDAPLLIEFTLASSITLPVEYSLASVFTNTVDSSTYRGGFLPKGGRAALFFNLSKKMPSEVAPGDILRGSLTLNNVTAKLRLEMIVPAKIKSTEEPEKSLVPENHDESPAAREQRELEEELRRVRLSWVGKAKEASVRDALVAELTSSSSDNEQRAEALAAHLKALDAAPSSLPWTEAAHLAEAGHAQRILELAGELSELVRPLALTARLYESAESDEEKREKKRAEQARSHMQAALQSRCRALAALTTFTSCSASASEDSAEFVHVDSSNADVSAHLRDYEKAAAEMR</sequence>
<name>A0A9W8I243_9FUNG</name>
<feature type="region of interest" description="Disordered" evidence="1">
    <location>
        <begin position="468"/>
        <end position="491"/>
    </location>
</feature>
<comment type="caution">
    <text evidence="5">The sequence shown here is derived from an EMBL/GenBank/DDBJ whole genome shotgun (WGS) entry which is preliminary data.</text>
</comment>
<dbReference type="InterPro" id="IPR046940">
    <property type="entry name" value="TPPII_Ig-like_sf"/>
</dbReference>
<evidence type="ECO:0008006" key="7">
    <source>
        <dbReference type="Google" id="ProtNLM"/>
    </source>
</evidence>
<feature type="domain" description="Tripeptidyl peptidase II second Ig-like" evidence="2">
    <location>
        <begin position="253"/>
        <end position="427"/>
    </location>
</feature>
<evidence type="ECO:0000313" key="6">
    <source>
        <dbReference type="Proteomes" id="UP001139887"/>
    </source>
</evidence>
<proteinExistence type="predicted"/>
<gene>
    <name evidence="5" type="ORF">IWW36_005216</name>
</gene>
<protein>
    <recommendedName>
        <fullName evidence="7">Tripeptidyl peptidase II Ig-like domain-containing protein</fullName>
    </recommendedName>
</protein>
<dbReference type="Proteomes" id="UP001139887">
    <property type="component" value="Unassembled WGS sequence"/>
</dbReference>
<evidence type="ECO:0000259" key="4">
    <source>
        <dbReference type="Pfam" id="PF21316"/>
    </source>
</evidence>